<protein>
    <recommendedName>
        <fullName evidence="1">GmrSD restriction endonucleases N-terminal domain-containing protein</fullName>
    </recommendedName>
</protein>
<dbReference type="PANTHER" id="PTHR39639">
    <property type="entry name" value="CHROMOSOME 16, WHOLE GENOME SHOTGUN SEQUENCE"/>
    <property type="match status" value="1"/>
</dbReference>
<accession>A0A1Y5I968</accession>
<name>A0A1Y5I968_OSTTA</name>
<dbReference type="InterPro" id="IPR004919">
    <property type="entry name" value="GmrSD_N"/>
</dbReference>
<dbReference type="PANTHER" id="PTHR39639:SF1">
    <property type="entry name" value="DUF262 DOMAIN-CONTAINING PROTEIN"/>
    <property type="match status" value="1"/>
</dbReference>
<reference evidence="2" key="1">
    <citation type="submission" date="2017-04" db="EMBL/GenBank/DDBJ databases">
        <title>Population genomics of picophytoplankton unveils novel chromosome hypervariability.</title>
        <authorList>
            <consortium name="DOE Joint Genome Institute"/>
            <person name="Blanc-Mathieu R."/>
            <person name="Krasovec M."/>
            <person name="Hebrard M."/>
            <person name="Yau S."/>
            <person name="Desgranges E."/>
            <person name="Martin J."/>
            <person name="Schackwitz W."/>
            <person name="Kuo A."/>
            <person name="Salin G."/>
            <person name="Donnadieu C."/>
            <person name="Desdevises Y."/>
            <person name="Sanchez-Ferandin S."/>
            <person name="Moreau H."/>
            <person name="Rivals E."/>
            <person name="Grigoriev I.V."/>
            <person name="Grimsley N."/>
            <person name="Eyre-Walker A."/>
            <person name="Piganeau G."/>
        </authorList>
    </citation>
    <scope>NUCLEOTIDE SEQUENCE [LARGE SCALE GENOMIC DNA]</scope>
    <source>
        <strain evidence="2">RCC 1115</strain>
    </source>
</reference>
<proteinExistence type="predicted"/>
<feature type="domain" description="GmrSD restriction endonucleases N-terminal" evidence="1">
    <location>
        <begin position="48"/>
        <end position="136"/>
    </location>
</feature>
<dbReference type="Pfam" id="PF03235">
    <property type="entry name" value="GmrSD_N"/>
    <property type="match status" value="1"/>
</dbReference>
<dbReference type="EMBL" id="KZ155803">
    <property type="protein sequence ID" value="OUS44764.1"/>
    <property type="molecule type" value="Genomic_DNA"/>
</dbReference>
<dbReference type="AlphaFoldDB" id="A0A1Y5I968"/>
<dbReference type="Proteomes" id="UP000195557">
    <property type="component" value="Unassembled WGS sequence"/>
</dbReference>
<gene>
    <name evidence="2" type="ORF">BE221DRAFT_200733</name>
</gene>
<evidence type="ECO:0000259" key="1">
    <source>
        <dbReference type="Pfam" id="PF03235"/>
    </source>
</evidence>
<evidence type="ECO:0000313" key="2">
    <source>
        <dbReference type="EMBL" id="OUS44764.1"/>
    </source>
</evidence>
<organism evidence="2">
    <name type="scientific">Ostreococcus tauri</name>
    <name type="common">Marine green alga</name>
    <dbReference type="NCBI Taxonomy" id="70448"/>
    <lineage>
        <taxon>Eukaryota</taxon>
        <taxon>Viridiplantae</taxon>
        <taxon>Chlorophyta</taxon>
        <taxon>Mamiellophyceae</taxon>
        <taxon>Mamiellales</taxon>
        <taxon>Bathycoccaceae</taxon>
        <taxon>Ostreococcus</taxon>
    </lineage>
</organism>
<sequence length="372" mass="42250">MESEKRIPKAIDLGQHRDTTVYFLKSTLDEHNSHAAEGKPLLSGPADRYVCGFAIPEFQRPLVWTRDQEVAFIESVWLGLPLGTYTVHEMDWGPGGKPYRFSGVLIDGQQRLTTISRYWQDEFPVFDLYWSELTKTEQRRFYGAKFPHFEIELWDETKIRDLYDRMAFGGTPHEEHQRASRFRRATMHHYHQISSPQAEDFGRVVRAANWLIKACPSVCPVTGKDISDVYTLDNSDTLTPVKLDRAVGNAGGYCKGVQNVSFIAKNAWFVLGDATPEWTLRQFSQMSRSCDSSGAPSDLLVCSTLILANFLCPGVWAVDSDASHPMWPHALRLAQRCADDLFFGLEVELPFVGQIEAGDLRASLPDHLDFRR</sequence>